<dbReference type="Proteomes" id="UP000009173">
    <property type="component" value="Chromosome"/>
</dbReference>
<dbReference type="SMR" id="A0A0H3A7E6"/>
<dbReference type="InterPro" id="IPR018449">
    <property type="entry name" value="NIL_domain"/>
</dbReference>
<evidence type="ECO:0000313" key="6">
    <source>
        <dbReference type="EMBL" id="ABM28256.1"/>
    </source>
</evidence>
<gene>
    <name evidence="6" type="ordered locus">Dvul_1236</name>
</gene>
<evidence type="ECO:0000313" key="7">
    <source>
        <dbReference type="Proteomes" id="UP000009173"/>
    </source>
</evidence>
<dbReference type="AlphaFoldDB" id="A0A0H3A7E6"/>
<dbReference type="Pfam" id="PF09383">
    <property type="entry name" value="NIL"/>
    <property type="match status" value="1"/>
</dbReference>
<dbReference type="InterPro" id="IPR017900">
    <property type="entry name" value="4Fe4S_Fe_S_CS"/>
</dbReference>
<dbReference type="RefSeq" id="WP_010939217.1">
    <property type="nucleotide sequence ID" value="NC_008751.1"/>
</dbReference>
<dbReference type="SUPFAM" id="SSF55021">
    <property type="entry name" value="ACT-like"/>
    <property type="match status" value="1"/>
</dbReference>
<dbReference type="GO" id="GO:0051539">
    <property type="term" value="F:4 iron, 4 sulfur cluster binding"/>
    <property type="evidence" value="ECO:0007669"/>
    <property type="project" value="UniProtKB-KW"/>
</dbReference>
<keyword evidence="1" id="KW-0004">4Fe-4S</keyword>
<dbReference type="Gene3D" id="3.30.70.260">
    <property type="match status" value="1"/>
</dbReference>
<organism evidence="6 7">
    <name type="scientific">Nitratidesulfovibrio vulgaris (strain DP4)</name>
    <name type="common">Desulfovibrio vulgaris</name>
    <dbReference type="NCBI Taxonomy" id="391774"/>
    <lineage>
        <taxon>Bacteria</taxon>
        <taxon>Pseudomonadati</taxon>
        <taxon>Thermodesulfobacteriota</taxon>
        <taxon>Desulfovibrionia</taxon>
        <taxon>Desulfovibrionales</taxon>
        <taxon>Desulfovibrionaceae</taxon>
        <taxon>Nitratidesulfovibrio</taxon>
    </lineage>
</organism>
<keyword evidence="4" id="KW-0411">Iron-sulfur</keyword>
<evidence type="ECO:0000256" key="3">
    <source>
        <dbReference type="ARBA" id="ARBA00023004"/>
    </source>
</evidence>
<evidence type="ECO:0000259" key="5">
    <source>
        <dbReference type="PROSITE" id="PS51379"/>
    </source>
</evidence>
<keyword evidence="3" id="KW-0408">Iron</keyword>
<dbReference type="PROSITE" id="PS00198">
    <property type="entry name" value="4FE4S_FER_1"/>
    <property type="match status" value="2"/>
</dbReference>
<dbReference type="InterPro" id="IPR017896">
    <property type="entry name" value="4Fe4S_Fe-S-bd"/>
</dbReference>
<dbReference type="Pfam" id="PF12838">
    <property type="entry name" value="Fer4_7"/>
    <property type="match status" value="1"/>
</dbReference>
<feature type="domain" description="4Fe-4S ferredoxin-type" evidence="5">
    <location>
        <begin position="83"/>
        <end position="112"/>
    </location>
</feature>
<accession>A0A0H3A7E6</accession>
<dbReference type="InterPro" id="IPR050572">
    <property type="entry name" value="Fe-S_Ferredoxin"/>
</dbReference>
<name>A0A0H3A7E6_NITV4</name>
<evidence type="ECO:0000256" key="4">
    <source>
        <dbReference type="ARBA" id="ARBA00023014"/>
    </source>
</evidence>
<dbReference type="SUPFAM" id="SSF54862">
    <property type="entry name" value="4Fe-4S ferredoxins"/>
    <property type="match status" value="1"/>
</dbReference>
<dbReference type="Gene3D" id="3.30.70.20">
    <property type="match status" value="1"/>
</dbReference>
<proteinExistence type="predicted"/>
<sequence length="147" mass="16549">MSAQPQKPYRKNVHLTFPPEISGNPLVCNLTRLFDLTFNILKAQITPRKEGYLTLELMGDEANCTKAMEYLREHDVVVTPVAQRISRDEEGCMHCGMCTAICPTSALRMNLENRTVTFELDRCTACGLCTRVCPVAAMHVELENGHY</sequence>
<feature type="domain" description="4Fe-4S ferredoxin-type" evidence="5">
    <location>
        <begin position="114"/>
        <end position="143"/>
    </location>
</feature>
<keyword evidence="2" id="KW-0479">Metal-binding</keyword>
<protein>
    <submittedName>
        <fullName evidence="6">4Fe-4S ferredoxin, iron-sulfur binding domain protein</fullName>
    </submittedName>
</protein>
<dbReference type="SMART" id="SM00930">
    <property type="entry name" value="NIL"/>
    <property type="match status" value="1"/>
</dbReference>
<dbReference type="PANTHER" id="PTHR43687:SF1">
    <property type="entry name" value="FERREDOXIN III"/>
    <property type="match status" value="1"/>
</dbReference>
<reference evidence="7" key="1">
    <citation type="journal article" date="2009" name="Environ. Microbiol.">
        <title>Contribution of mobile genetic elements to Desulfovibrio vulgaris genome plasticity.</title>
        <authorList>
            <person name="Walker C.B."/>
            <person name="Stolyar S."/>
            <person name="Chivian D."/>
            <person name="Pinel N."/>
            <person name="Gabster J.A."/>
            <person name="Dehal P.S."/>
            <person name="He Z."/>
            <person name="Yang Z.K."/>
            <person name="Yen H.C."/>
            <person name="Zhou J."/>
            <person name="Wall J.D."/>
            <person name="Hazen T.C."/>
            <person name="Arkin A.P."/>
            <person name="Stahl D.A."/>
        </authorList>
    </citation>
    <scope>NUCLEOTIDE SEQUENCE [LARGE SCALE GENOMIC DNA]</scope>
    <source>
        <strain evidence="7">DP4</strain>
    </source>
</reference>
<evidence type="ECO:0000256" key="2">
    <source>
        <dbReference type="ARBA" id="ARBA00022723"/>
    </source>
</evidence>
<evidence type="ECO:0000256" key="1">
    <source>
        <dbReference type="ARBA" id="ARBA00022485"/>
    </source>
</evidence>
<dbReference type="EMBL" id="CP000527">
    <property type="protein sequence ID" value="ABM28256.1"/>
    <property type="molecule type" value="Genomic_DNA"/>
</dbReference>
<dbReference type="PROSITE" id="PS51379">
    <property type="entry name" value="4FE4S_FER_2"/>
    <property type="match status" value="2"/>
</dbReference>
<dbReference type="PANTHER" id="PTHR43687">
    <property type="entry name" value="ADENYLYLSULFATE REDUCTASE, BETA SUBUNIT"/>
    <property type="match status" value="1"/>
</dbReference>
<dbReference type="HOGENOM" id="CLU_152999_0_0_7"/>
<dbReference type="GO" id="GO:0046872">
    <property type="term" value="F:metal ion binding"/>
    <property type="evidence" value="ECO:0007669"/>
    <property type="project" value="UniProtKB-KW"/>
</dbReference>
<dbReference type="InterPro" id="IPR045865">
    <property type="entry name" value="ACT-like_dom_sf"/>
</dbReference>
<dbReference type="KEGG" id="dvl:Dvul_1236"/>